<feature type="domain" description="Exocyst complex component EXOC2/Sec5 N-terminal" evidence="5">
    <location>
        <begin position="17"/>
        <end position="169"/>
    </location>
</feature>
<reference evidence="6" key="1">
    <citation type="submission" date="2016-04" db="EMBL/GenBank/DDBJ databases">
        <authorList>
            <person name="Nguyen H.D."/>
            <person name="Samba Siva P."/>
            <person name="Cullis J."/>
            <person name="Levesque C.A."/>
            <person name="Hambleton S."/>
        </authorList>
    </citation>
    <scope>NUCLEOTIDE SEQUENCE</scope>
    <source>
        <strain evidence="6">DAOMC 236416</strain>
    </source>
</reference>
<dbReference type="EMBL" id="LWDF02001769">
    <property type="protein sequence ID" value="KAE8237493.1"/>
    <property type="molecule type" value="Genomic_DNA"/>
</dbReference>
<evidence type="ECO:0000313" key="6">
    <source>
        <dbReference type="EMBL" id="KAE8237493.1"/>
    </source>
</evidence>
<dbReference type="Proteomes" id="UP000077521">
    <property type="component" value="Unassembled WGS sequence"/>
</dbReference>
<gene>
    <name evidence="6" type="ORF">A4X13_0g8764</name>
</gene>
<evidence type="ECO:0000259" key="5">
    <source>
        <dbReference type="Pfam" id="PF15469"/>
    </source>
</evidence>
<sequence length="169" mass="19740">MPAAQSGDPAARGKIRQQEQQERIFAKVWDAVEGTMQKMRARLFTRIPEPRRSVEDQEETIQLLLELNPADDPLAVFLESQRSHMRSLMQKVYDSVTKRMQAYAIQEMMPLGEKDKARSLHACIRIVQTHDKNFDKLHGWEHWRAIRDIVPSLSEVICQLMPSFWRIAK</sequence>
<proteinExistence type="inferred from homology"/>
<protein>
    <recommendedName>
        <fullName evidence="4">Exocyst complex component SEC5</fullName>
    </recommendedName>
</protein>
<dbReference type="InterPro" id="IPR029175">
    <property type="entry name" value="EXOC2/Sec5"/>
</dbReference>
<dbReference type="PANTHER" id="PTHR13043:SF1">
    <property type="entry name" value="EXOCYST COMPLEX COMPONENT 2"/>
    <property type="match status" value="1"/>
</dbReference>
<comment type="subunit">
    <text evidence="4">Component of the exocyst complex.</text>
</comment>
<keyword evidence="3 4" id="KW-0268">Exocytosis</keyword>
<evidence type="ECO:0000256" key="3">
    <source>
        <dbReference type="ARBA" id="ARBA00022483"/>
    </source>
</evidence>
<dbReference type="GO" id="GO:0015031">
    <property type="term" value="P:protein transport"/>
    <property type="evidence" value="ECO:0007669"/>
    <property type="project" value="UniProtKB-KW"/>
</dbReference>
<keyword evidence="2 4" id="KW-0813">Transport</keyword>
<feature type="non-terminal residue" evidence="6">
    <location>
        <position position="1"/>
    </location>
</feature>
<evidence type="ECO:0000313" key="7">
    <source>
        <dbReference type="Proteomes" id="UP000077521"/>
    </source>
</evidence>
<evidence type="ECO:0000256" key="4">
    <source>
        <dbReference type="RuleBase" id="RU365069"/>
    </source>
</evidence>
<dbReference type="GO" id="GO:0000145">
    <property type="term" value="C:exocyst"/>
    <property type="evidence" value="ECO:0007669"/>
    <property type="project" value="UniProtKB-UniRule"/>
</dbReference>
<comment type="caution">
    <text evidence="6">The sequence shown here is derived from an EMBL/GenBank/DDBJ whole genome shotgun (WGS) entry which is preliminary data.</text>
</comment>
<evidence type="ECO:0000256" key="1">
    <source>
        <dbReference type="ARBA" id="ARBA00010578"/>
    </source>
</evidence>
<reference evidence="6" key="2">
    <citation type="journal article" date="2019" name="IMA Fungus">
        <title>Genome sequencing and comparison of five Tilletia species to identify candidate genes for the detection of regulated species infecting wheat.</title>
        <authorList>
            <person name="Nguyen H.D.T."/>
            <person name="Sultana T."/>
            <person name="Kesanakurti P."/>
            <person name="Hambleton S."/>
        </authorList>
    </citation>
    <scope>NUCLEOTIDE SEQUENCE</scope>
    <source>
        <strain evidence="6">DAOMC 236416</strain>
    </source>
</reference>
<keyword evidence="7" id="KW-1185">Reference proteome</keyword>
<dbReference type="GO" id="GO:0006887">
    <property type="term" value="P:exocytosis"/>
    <property type="evidence" value="ECO:0007669"/>
    <property type="project" value="UniProtKB-KW"/>
</dbReference>
<dbReference type="PANTHER" id="PTHR13043">
    <property type="entry name" value="EXOCYST COMPLEX COMPONENT SEC5"/>
    <property type="match status" value="1"/>
</dbReference>
<dbReference type="Pfam" id="PF15469">
    <property type="entry name" value="Sec5"/>
    <property type="match status" value="1"/>
</dbReference>
<comment type="function">
    <text evidence="4">Component of the exocyst complex involved in the docking of exocytic vesicles with fusion sites on the plasma membrane.</text>
</comment>
<comment type="similarity">
    <text evidence="1 4">Belongs to the SEC5 family.</text>
</comment>
<keyword evidence="4" id="KW-0653">Protein transport</keyword>
<organism evidence="6 7">
    <name type="scientific">Tilletia indica</name>
    <dbReference type="NCBI Taxonomy" id="43049"/>
    <lineage>
        <taxon>Eukaryota</taxon>
        <taxon>Fungi</taxon>
        <taxon>Dikarya</taxon>
        <taxon>Basidiomycota</taxon>
        <taxon>Ustilaginomycotina</taxon>
        <taxon>Exobasidiomycetes</taxon>
        <taxon>Tilletiales</taxon>
        <taxon>Tilletiaceae</taxon>
        <taxon>Tilletia</taxon>
    </lineage>
</organism>
<accession>A0A8T8SD36</accession>
<dbReference type="AlphaFoldDB" id="A0A8T8SD36"/>
<evidence type="ECO:0000256" key="2">
    <source>
        <dbReference type="ARBA" id="ARBA00022448"/>
    </source>
</evidence>
<dbReference type="InterPro" id="IPR039481">
    <property type="entry name" value="EXOC2/Sec5_N_dom"/>
</dbReference>
<dbReference type="GO" id="GO:0006893">
    <property type="term" value="P:Golgi to plasma membrane transport"/>
    <property type="evidence" value="ECO:0007669"/>
    <property type="project" value="UniProtKB-UniRule"/>
</dbReference>
<name>A0A8T8SD36_9BASI</name>